<evidence type="ECO:0000259" key="7">
    <source>
        <dbReference type="PROSITE" id="PS51918"/>
    </source>
</evidence>
<dbReference type="InterPro" id="IPR006638">
    <property type="entry name" value="Elp3/MiaA/NifB-like_rSAM"/>
</dbReference>
<sequence>MNYISSIDITESLVNKEQPQYQLIETGLQEKMDDGSTRCNLCLWRCRLKHGQRGFCQAHVNRYGTLYNLSYGIISAIEIGKIEDKPVKHFQPGTKVMSIGSYGCSFRCDGCHNLNISWGVETLDDLAKGVSTQAFVSPEEIVATAIRHEVQGIAFTYSEPAVWLEYVIAVAKLARAAELYLVYVSNSYVTDEALELMAPHIDVLCSDVKSLDDDFYYEICKKAKVSEILASIKKAHLLGMHVETRTNIIPNKNDDIEMLRNTAIWIRDNLGADSPWHITRFFPAFKLSHIPATPSEIMWQAHDVAREVGLTNVYVYDDKGCDCADTNLPVATFLQGDVASIHQVKKCVADCCGDEGVLLKKYEDNLTP</sequence>
<dbReference type="SUPFAM" id="SSF102114">
    <property type="entry name" value="Radical SAM enzymes"/>
    <property type="match status" value="1"/>
</dbReference>
<name>A0A3B1A9X5_9ZZZZ</name>
<evidence type="ECO:0000256" key="4">
    <source>
        <dbReference type="ARBA" id="ARBA00022723"/>
    </source>
</evidence>
<dbReference type="PIRSF" id="PIRSF004869">
    <property type="entry name" value="PflX_prd"/>
    <property type="match status" value="1"/>
</dbReference>
<gene>
    <name evidence="8" type="ORF">MNBD_GAMMA22-1221</name>
</gene>
<reference evidence="8" key="1">
    <citation type="submission" date="2018-06" db="EMBL/GenBank/DDBJ databases">
        <authorList>
            <person name="Zhirakovskaya E."/>
        </authorList>
    </citation>
    <scope>NUCLEOTIDE SEQUENCE</scope>
</reference>
<dbReference type="Gene3D" id="3.20.20.70">
    <property type="entry name" value="Aldolase class I"/>
    <property type="match status" value="1"/>
</dbReference>
<dbReference type="SFLD" id="SFLDS00029">
    <property type="entry name" value="Radical_SAM"/>
    <property type="match status" value="1"/>
</dbReference>
<dbReference type="InterPro" id="IPR027596">
    <property type="entry name" value="AmmeMemoSam_rS"/>
</dbReference>
<evidence type="ECO:0000256" key="2">
    <source>
        <dbReference type="ARBA" id="ARBA00022485"/>
    </source>
</evidence>
<keyword evidence="2" id="KW-0004">4Fe-4S</keyword>
<dbReference type="GO" id="GO:0051539">
    <property type="term" value="F:4 iron, 4 sulfur cluster binding"/>
    <property type="evidence" value="ECO:0007669"/>
    <property type="project" value="UniProtKB-KW"/>
</dbReference>
<evidence type="ECO:0000256" key="1">
    <source>
        <dbReference type="ARBA" id="ARBA00001966"/>
    </source>
</evidence>
<dbReference type="InterPro" id="IPR034457">
    <property type="entry name" value="Organic_radical-activating"/>
</dbReference>
<comment type="cofactor">
    <cofactor evidence="1">
        <name>[4Fe-4S] cluster</name>
        <dbReference type="ChEBI" id="CHEBI:49883"/>
    </cofactor>
</comment>
<keyword evidence="6" id="KW-0411">Iron-sulfur</keyword>
<dbReference type="SFLD" id="SFLDG01101">
    <property type="entry name" value="Uncharacterised_Radical_SAM_Su"/>
    <property type="match status" value="1"/>
</dbReference>
<dbReference type="Pfam" id="PF04055">
    <property type="entry name" value="Radical_SAM"/>
    <property type="match status" value="1"/>
</dbReference>
<evidence type="ECO:0000256" key="3">
    <source>
        <dbReference type="ARBA" id="ARBA00022691"/>
    </source>
</evidence>
<keyword evidence="4" id="KW-0479">Metal-binding</keyword>
<organism evidence="8">
    <name type="scientific">hydrothermal vent metagenome</name>
    <dbReference type="NCBI Taxonomy" id="652676"/>
    <lineage>
        <taxon>unclassified sequences</taxon>
        <taxon>metagenomes</taxon>
        <taxon>ecological metagenomes</taxon>
    </lineage>
</organism>
<protein>
    <recommendedName>
        <fullName evidence="7">Radical SAM core domain-containing protein</fullName>
    </recommendedName>
</protein>
<dbReference type="InterPro" id="IPR058240">
    <property type="entry name" value="rSAM_sf"/>
</dbReference>
<dbReference type="InterPro" id="IPR007197">
    <property type="entry name" value="rSAM"/>
</dbReference>
<dbReference type="InterPro" id="IPR016431">
    <property type="entry name" value="Pyrv-formate_lyase-activ_prd"/>
</dbReference>
<dbReference type="EMBL" id="UOFS01000030">
    <property type="protein sequence ID" value="VAW96823.1"/>
    <property type="molecule type" value="Genomic_DNA"/>
</dbReference>
<dbReference type="CDD" id="cd01335">
    <property type="entry name" value="Radical_SAM"/>
    <property type="match status" value="1"/>
</dbReference>
<evidence type="ECO:0000256" key="6">
    <source>
        <dbReference type="ARBA" id="ARBA00023014"/>
    </source>
</evidence>
<dbReference type="GO" id="GO:0003824">
    <property type="term" value="F:catalytic activity"/>
    <property type="evidence" value="ECO:0007669"/>
    <property type="project" value="InterPro"/>
</dbReference>
<evidence type="ECO:0000256" key="5">
    <source>
        <dbReference type="ARBA" id="ARBA00023004"/>
    </source>
</evidence>
<keyword evidence="3" id="KW-0949">S-adenosyl-L-methionine</keyword>
<keyword evidence="5" id="KW-0408">Iron</keyword>
<dbReference type="AlphaFoldDB" id="A0A3B1A9X5"/>
<dbReference type="GO" id="GO:0046872">
    <property type="term" value="F:metal ion binding"/>
    <property type="evidence" value="ECO:0007669"/>
    <property type="project" value="UniProtKB-KW"/>
</dbReference>
<dbReference type="PANTHER" id="PTHR30352:SF5">
    <property type="entry name" value="PYRUVATE FORMATE-LYASE 1-ACTIVATING ENZYME"/>
    <property type="match status" value="1"/>
</dbReference>
<dbReference type="InterPro" id="IPR013785">
    <property type="entry name" value="Aldolase_TIM"/>
</dbReference>
<dbReference type="SMART" id="SM00729">
    <property type="entry name" value="Elp3"/>
    <property type="match status" value="1"/>
</dbReference>
<dbReference type="PANTHER" id="PTHR30352">
    <property type="entry name" value="PYRUVATE FORMATE-LYASE-ACTIVATING ENZYME"/>
    <property type="match status" value="1"/>
</dbReference>
<dbReference type="PROSITE" id="PS51918">
    <property type="entry name" value="RADICAL_SAM"/>
    <property type="match status" value="1"/>
</dbReference>
<proteinExistence type="predicted"/>
<accession>A0A3B1A9X5</accession>
<evidence type="ECO:0000313" key="8">
    <source>
        <dbReference type="EMBL" id="VAW96823.1"/>
    </source>
</evidence>
<feature type="domain" description="Radical SAM core" evidence="7">
    <location>
        <begin position="89"/>
        <end position="322"/>
    </location>
</feature>